<gene>
    <name evidence="2" type="ORF">EX30DRAFT_263698</name>
</gene>
<dbReference type="Gene3D" id="3.40.50.1000">
    <property type="entry name" value="HAD superfamily/HAD-like"/>
    <property type="match status" value="1"/>
</dbReference>
<dbReference type="SUPFAM" id="SSF56784">
    <property type="entry name" value="HAD-like"/>
    <property type="match status" value="1"/>
</dbReference>
<dbReference type="Proteomes" id="UP000298138">
    <property type="component" value="Unassembled WGS sequence"/>
</dbReference>
<dbReference type="Pfam" id="PF13242">
    <property type="entry name" value="Hydrolase_like"/>
    <property type="match status" value="1"/>
</dbReference>
<dbReference type="PANTHER" id="PTHR46191">
    <property type="match status" value="1"/>
</dbReference>
<proteinExistence type="predicted"/>
<dbReference type="GO" id="GO:0005634">
    <property type="term" value="C:nucleus"/>
    <property type="evidence" value="ECO:0007669"/>
    <property type="project" value="TreeGrafter"/>
</dbReference>
<evidence type="ECO:0000313" key="2">
    <source>
        <dbReference type="EMBL" id="TGZ81454.1"/>
    </source>
</evidence>
<dbReference type="InterPro" id="IPR036412">
    <property type="entry name" value="HAD-like_sf"/>
</dbReference>
<feature type="region of interest" description="Disordered" evidence="1">
    <location>
        <begin position="167"/>
        <end position="232"/>
    </location>
</feature>
<organism evidence="2 3">
    <name type="scientific">Ascodesmis nigricans</name>
    <dbReference type="NCBI Taxonomy" id="341454"/>
    <lineage>
        <taxon>Eukaryota</taxon>
        <taxon>Fungi</taxon>
        <taxon>Dikarya</taxon>
        <taxon>Ascomycota</taxon>
        <taxon>Pezizomycotina</taxon>
        <taxon>Pezizomycetes</taxon>
        <taxon>Pezizales</taxon>
        <taxon>Ascodesmidaceae</taxon>
        <taxon>Ascodesmis</taxon>
    </lineage>
</organism>
<dbReference type="InterPro" id="IPR023214">
    <property type="entry name" value="HAD_sf"/>
</dbReference>
<evidence type="ECO:0000313" key="3">
    <source>
        <dbReference type="Proteomes" id="UP000298138"/>
    </source>
</evidence>
<dbReference type="FunCoup" id="A0A4S2MXX3">
    <property type="interactions" value="156"/>
</dbReference>
<feature type="compositionally biased region" description="Low complexity" evidence="1">
    <location>
        <begin position="178"/>
        <end position="200"/>
    </location>
</feature>
<name>A0A4S2MXX3_9PEZI</name>
<dbReference type="InterPro" id="IPR044924">
    <property type="entry name" value="HAD-SF_hydro_IA_REG-2-like_cap"/>
</dbReference>
<reference evidence="2 3" key="1">
    <citation type="submission" date="2019-04" db="EMBL/GenBank/DDBJ databases">
        <title>Comparative genomics and transcriptomics to analyze fruiting body development in filamentous ascomycetes.</title>
        <authorList>
            <consortium name="DOE Joint Genome Institute"/>
            <person name="Lutkenhaus R."/>
            <person name="Traeger S."/>
            <person name="Breuer J."/>
            <person name="Kuo A."/>
            <person name="Lipzen A."/>
            <person name="Pangilinan J."/>
            <person name="Dilworth D."/>
            <person name="Sandor L."/>
            <person name="Poggeler S."/>
            <person name="Barry K."/>
            <person name="Grigoriev I.V."/>
            <person name="Nowrousian M."/>
        </authorList>
    </citation>
    <scope>NUCLEOTIDE SEQUENCE [LARGE SCALE GENOMIC DNA]</scope>
    <source>
        <strain evidence="2 3">CBS 389.68</strain>
    </source>
</reference>
<protein>
    <recommendedName>
        <fullName evidence="4">HAD-like protein</fullName>
    </recommendedName>
</protein>
<keyword evidence="3" id="KW-1185">Reference proteome</keyword>
<dbReference type="PANTHER" id="PTHR46191:SF2">
    <property type="entry name" value="HALOACID DEHALOGENASE-LIKE HYDROLASE DOMAIN-CONTAINING PROTEIN 3"/>
    <property type="match status" value="1"/>
</dbReference>
<dbReference type="STRING" id="341454.A0A4S2MXX3"/>
<dbReference type="InParanoid" id="A0A4S2MXX3"/>
<dbReference type="Gene3D" id="1.10.150.720">
    <property type="entry name" value="Haloacid dehalogenase-like hydrolase"/>
    <property type="match status" value="1"/>
</dbReference>
<dbReference type="InterPro" id="IPR051828">
    <property type="entry name" value="HAD-like_hydrolase_domain"/>
</dbReference>
<dbReference type="OrthoDB" id="444127at2759"/>
<evidence type="ECO:0008006" key="4">
    <source>
        <dbReference type="Google" id="ProtNLM"/>
    </source>
</evidence>
<feature type="compositionally biased region" description="Basic and acidic residues" evidence="1">
    <location>
        <begin position="214"/>
        <end position="223"/>
    </location>
</feature>
<evidence type="ECO:0000256" key="1">
    <source>
        <dbReference type="SAM" id="MobiDB-lite"/>
    </source>
</evidence>
<sequence length="345" mass="38592">MMGVPRSRSLLVTFDAFETLFSPRRPVHIQYAQVAREFGVHVDPEGVRESFGPAYRGLCEELPNYGKASGMTPEKWWKMLIIRTFQPLLPHSKRIPRALPPALITHFASASAYTLHPIVPALLHRLRSCPITPRHPAPTTIGIISNSDPRVPFIIRDLGVAITHYETSAPRESRAHLQDTPTDAPTSTSTSQSSTASPTDLASKFTELSTGRGRTVETRESASRRSFSAPPGTNGTVDFLTLSYDVGVSKPDKGIFEAAEKAALDVVGEGADEEWELVRRRIDEGEMVEMMEKRKRRWTGRRVHVGDEWRKDVQAAREAGWEGVLWRDDITLEEMVEKLLGPEEE</sequence>
<accession>A0A4S2MXX3</accession>
<dbReference type="EMBL" id="ML220119">
    <property type="protein sequence ID" value="TGZ81454.1"/>
    <property type="molecule type" value="Genomic_DNA"/>
</dbReference>
<dbReference type="AlphaFoldDB" id="A0A4S2MXX3"/>